<dbReference type="InterPro" id="IPR011042">
    <property type="entry name" value="6-blade_b-propeller_TolB-like"/>
</dbReference>
<dbReference type="InterPro" id="IPR012938">
    <property type="entry name" value="Glc/Sorbosone_DH"/>
</dbReference>
<dbReference type="PANTHER" id="PTHR19328">
    <property type="entry name" value="HEDGEHOG-INTERACTING PROTEIN"/>
    <property type="match status" value="1"/>
</dbReference>
<name>A0AAU7C7L8_9BACT</name>
<protein>
    <submittedName>
        <fullName evidence="2">PQQ-dependent sugar dehydrogenase</fullName>
    </submittedName>
</protein>
<dbReference type="InterPro" id="IPR038255">
    <property type="entry name" value="PBS_linker_sf"/>
</dbReference>
<dbReference type="Pfam" id="PF07995">
    <property type="entry name" value="GSDH"/>
    <property type="match status" value="1"/>
</dbReference>
<dbReference type="AlphaFoldDB" id="A0AAU7C7L8"/>
<accession>A0AAU7C7L8</accession>
<dbReference type="SUPFAM" id="SSF50952">
    <property type="entry name" value="Soluble quinoprotein glucose dehydrogenase"/>
    <property type="match status" value="1"/>
</dbReference>
<organism evidence="2">
    <name type="scientific">Singulisphaera sp. Ch08</name>
    <dbReference type="NCBI Taxonomy" id="3120278"/>
    <lineage>
        <taxon>Bacteria</taxon>
        <taxon>Pseudomonadati</taxon>
        <taxon>Planctomycetota</taxon>
        <taxon>Planctomycetia</taxon>
        <taxon>Isosphaerales</taxon>
        <taxon>Isosphaeraceae</taxon>
        <taxon>Singulisphaera</taxon>
    </lineage>
</organism>
<dbReference type="EMBL" id="CP155447">
    <property type="protein sequence ID" value="XBH01113.1"/>
    <property type="molecule type" value="Genomic_DNA"/>
</dbReference>
<reference evidence="2" key="1">
    <citation type="submission" date="2024-05" db="EMBL/GenBank/DDBJ databases">
        <title>Planctomycetes of the genus Singulisphaera possess chitinolytic capabilities.</title>
        <authorList>
            <person name="Ivanova A."/>
        </authorList>
    </citation>
    <scope>NUCLEOTIDE SEQUENCE</scope>
    <source>
        <strain evidence="2">Ch08T</strain>
    </source>
</reference>
<dbReference type="Gene3D" id="2.120.10.30">
    <property type="entry name" value="TolB, C-terminal domain"/>
    <property type="match status" value="1"/>
</dbReference>
<dbReference type="PANTHER" id="PTHR19328:SF75">
    <property type="entry name" value="ALDOSE SUGAR DEHYDROGENASE YLII"/>
    <property type="match status" value="1"/>
</dbReference>
<evidence type="ECO:0000259" key="1">
    <source>
        <dbReference type="Pfam" id="PF07995"/>
    </source>
</evidence>
<dbReference type="Gene3D" id="1.10.3130.20">
    <property type="entry name" value="Phycobilisome linker domain"/>
    <property type="match status" value="1"/>
</dbReference>
<dbReference type="InterPro" id="IPR011041">
    <property type="entry name" value="Quinoprot_gluc/sorb_DH_b-prop"/>
</dbReference>
<dbReference type="RefSeq" id="WP_406693801.1">
    <property type="nucleotide sequence ID" value="NZ_CP155447.1"/>
</dbReference>
<gene>
    <name evidence="2" type="ORF">V5E97_22460</name>
</gene>
<sequence>MSWKNFGRIWSQTAPRSGFCPHFDVLEDRRLLTTLLDGYVETPVAAGLSQPTGFEFAPDGRIFITQKSGAIRVVKNDQLLSTPFLSLNVDSTVERGLLGIAFDPQFTTNSYVYAYYTVPGSPAHNRVSRFTANGDAVVPGSELPILDLDPLSDKPIHNGGGIHFGPDGKLYVGVGENGVGSNAQSLTNLLGKMLRLNSDGSIPSDNPFYQTATGQNRAIWALGLRNPFSFAFQPGVGTMFINDVGQADWEEINDGIAGSNYGWPATEGPTSNPSFREPINAYEHGPNDVFGSAITDGTFYNPAQSQFPASAIGDYFFSDFSRSWIHQLDPRTGVVTDFATGLAPLPVGLGVDHAGSLYYIAIGYGADTGVLNKIQYTGSQPVVPIPNSPYARVLFNAIFQREPEPAALSSLSLALAQGANPQQVALALVTSPERRAKAVVTAYQSLLGRVPDALEYASNLNRLSSGSSQENLRATLLSSAEYAARHGGTPQRVVRSIYQDLFGRLPRRTELNQGARRVASGTTGSLVARLIASNEARSRLIVNAYASDLQRRPTSLEVRATLTQLSRGVSLEQAEADILSGREFIARSGGL</sequence>
<evidence type="ECO:0000313" key="2">
    <source>
        <dbReference type="EMBL" id="XBH01113.1"/>
    </source>
</evidence>
<proteinExistence type="predicted"/>
<feature type="domain" description="Glucose/Sorbosone dehydrogenase" evidence="1">
    <location>
        <begin position="48"/>
        <end position="267"/>
    </location>
</feature>